<evidence type="ECO:0000313" key="1">
    <source>
        <dbReference type="EMBL" id="SER82018.1"/>
    </source>
</evidence>
<organism evidence="1 2">
    <name type="scientific">Lysinibacillus fusiformis</name>
    <dbReference type="NCBI Taxonomy" id="28031"/>
    <lineage>
        <taxon>Bacteria</taxon>
        <taxon>Bacillati</taxon>
        <taxon>Bacillota</taxon>
        <taxon>Bacilli</taxon>
        <taxon>Bacillales</taxon>
        <taxon>Bacillaceae</taxon>
        <taxon>Lysinibacillus</taxon>
    </lineage>
</organism>
<evidence type="ECO:0000313" key="2">
    <source>
        <dbReference type="Proteomes" id="UP000199410"/>
    </source>
</evidence>
<dbReference type="Proteomes" id="UP000199410">
    <property type="component" value="Unassembled WGS sequence"/>
</dbReference>
<accession>A0A1H9SAS1</accession>
<dbReference type="PROSITE" id="PS51257">
    <property type="entry name" value="PROKAR_LIPOPROTEIN"/>
    <property type="match status" value="1"/>
</dbReference>
<name>A0A1H9SAS1_9BACI</name>
<dbReference type="EMBL" id="FOEL01000027">
    <property type="protein sequence ID" value="SER82018.1"/>
    <property type="molecule type" value="Genomic_DNA"/>
</dbReference>
<protein>
    <submittedName>
        <fullName evidence="1">Uncharacterized protein</fullName>
    </submittedName>
</protein>
<proteinExistence type="predicted"/>
<reference evidence="1 2" key="1">
    <citation type="submission" date="2016-10" db="EMBL/GenBank/DDBJ databases">
        <authorList>
            <person name="Varghese N."/>
            <person name="Submissions S."/>
        </authorList>
    </citation>
    <scope>NUCLEOTIDE SEQUENCE [LARGE SCALE GENOMIC DNA]</scope>
    <source>
        <strain evidence="1 2">TC-13</strain>
    </source>
</reference>
<comment type="caution">
    <text evidence="1">The sequence shown here is derived from an EMBL/GenBank/DDBJ whole genome shotgun (WGS) entry which is preliminary data.</text>
</comment>
<dbReference type="AlphaFoldDB" id="A0A1H9SAS1"/>
<gene>
    <name evidence="1" type="ORF">SAMN02787113_04674</name>
</gene>
<sequence>MGGPRSLGIQLLIIACKAMYLNAKREEIQSVQLLEAYKYYV</sequence>